<comment type="caution">
    <text evidence="5">The sequence shown here is derived from an EMBL/GenBank/DDBJ whole genome shotgun (WGS) entry which is preliminary data.</text>
</comment>
<evidence type="ECO:0000256" key="1">
    <source>
        <dbReference type="SAM" id="MobiDB-lite"/>
    </source>
</evidence>
<dbReference type="NCBIfam" id="TIGR03786">
    <property type="entry name" value="strep_pil_rpt"/>
    <property type="match status" value="1"/>
</dbReference>
<dbReference type="Gene3D" id="2.60.40.10">
    <property type="entry name" value="Immunoglobulins"/>
    <property type="match status" value="2"/>
</dbReference>
<sequence>METMNNTSKNMLLKRILAFALSFVMVVTSTPVAPLAYAGQDMNIDTAPVVISDEDLVQVDAENPTSDPAADDAADSDAPAAEQDAPSQEDAAPEKELALEQAPEVAAAAVDTAAAGPARVAPAQLQDNKSQEISSSNTAAGFKVIKYDKAGTYTLTVKDGVTFYGRIEISGGAKVTVNGKGTINGNKQGSVIIVEGTKDSSKVSHLTLDGPTLTNGSGSELRHTTYDGSGNQRYLKCGGGVLVRRTHKDYGNATFIFKSGTITNNNVHSAGGGIFVDGLCGFTMENGTVTNNSCQYSEGGGLYIAAAKNGNNKGSEAVIKKGVITNNKCNTTFSWGGGGIFIESQGVLRVDSVLVNGNTADGLGGGIAGCPHARMGVGLLEANTGAAIYGNTAKKVRRPSNSVLYSLEVDNVITGDVYAWDHAASRFSADKAMDYYCTRASVVMGADMGQAGDTVWTGYRASASNMKGEPVTIQKGETFSATSESVGLTNTYKGAAPSTNVTVTGNYSATHGGGIGCNGTLKINYVPKVEYGAFNIELQKSLVTSLGDKLSMAANAYRFELFTDKSCTNKVAEATNDANGKIAFTLTHGAYDSQIKGDGAQTWTFYAREVKGNDPSIAYDTKVHTITVNISSIQSKTSPTAAFPVTTKTPVLQSVKVDGKAPGSAPFSNTFNVKGAAQLGITKTVSGLPAGSYTFELQEMKGKSIADQEIKSDGVSDSQSFSVNESASTNQTVEQLFKKMTYTAEGDHWYRIREKADGDRTVTAFDSSVYLVKVNVKKNGKKALKAEVVETYKAADANSELKKVSNTQKPAFTNTNYLYEGFDFSITKMLENDLNSQFRPDNGEFTFELFDNPECSGEPLATAKNNASGQVEFKVENQTYLQNELKGMKPGALIYTTLYFREVQGNVPGVTYDTEAHSISLELKVTQGTKSDMGITKPVIGATAKVTMVDGKELTAAGFTFINKIKVADAQVPFSATKRYNGNTTDKSGAFKFTFEALDAASVENKTFEVRKGDALVADSTGKLVDDGTGAIKLEAANGDFAGSLAPVSFGNITYTKESYDACKTYWYKVTENFLDNSSAISYDPTVYVAKVELTAADREIVPTATYYRMTSSVDGKLDIAEITNTDDPMVFHNTDDAYLSMSFNIKKLFKNSLNNDLKIEDEKFAFQLKDAKGDLVSESTANAEGLVTFEIPGKNYIDKSLGDAKDYEFTVTEVDPNNDKISFDQKTHKVVLTVKTEAERVVNSENVANNDKTFYKPVITKQTWDGNEWTSEDVPTVTNTIDVSTSFVPKAQKHLTGLAQGETALFKFELQGLKQLDPASVDFNLVTVENYLRSSDDFIATDGKIVDNGKDELLLNASTQFTQDGTAEVTFPEITYEQPGAYWYALRETTSDTDTIASDTSVAVIRVDVKLAADGKSMSAQVGAVYSAKSMSEPGLTPVVNDGGELPTPTFYNTGFAYTGFEFDITKAFQNTEGAPLPMEKFEFELWDGVPGETGSRNLGTFSNERYEGVTPHLSDKVIFSVTDEILLKSYLKDKVGTPQTYNNLYIREVPSTDKDMLTDGEAHQVVVALTPAIERPSMANASLTTTTYSCQDVSVTIPSLTNNTVTNQWQLRGSWTPQASKLYFGEATGSFSFTVQSLKDLTGVELSTAKVADLLRNQGEASSEDTGENAVKVTGSVSVNNRGEEAVEFATPVTYTKSGTYWYALSEDGGTDPTVYVIRVEVGQTSDSRGLEVKSTKVYYADSFDTAGIHEYGVPSATDPVVPQFVNTSGALKFASYRAFAASDQAVDQKCLVDPKMWKVLEGRTLQEGEYTFDLIQVKDYTDTTGTVISTAKNDRYGMVDFDAANPVAGTEDDPCCLEFTAPGTYRYRVVENPDANRDPSVIYSDQIITFTVVVEREGGSLKATDMYYGEYKDGTNVRFAESADPDWHPTMTNKARGMSLKVRKTSVLDRDNGLEGATYSLFMVNNGPQDDIKLATGVSDEDGWIQFDDVNLQAGQLYYFKEFAAPAGHTVSEFRSPYFYLVPDTASPNGYSMAYSDTKDVEPGIMVTAEGDEAETDAAEAGQDNALYTKPEVDGDGNALYTYAKDGGVYDEATTITFNKQETNTHNWVEGAKLQVIEKATGTVVEEWTTKASGEVLTAKLNVDTPYILHEVSAPDGYAVARDVEFVIDAYGKLSVTSGTEDGNASLNDTTVVLFDRRLDVEEINRITRTDEDNDRTTRIAKTGDTANIAPIILGLVAVVFVGATVLVVVKRKRNQE</sequence>
<feature type="domain" description="SpaA-like prealbumin fold" evidence="4">
    <location>
        <begin position="1943"/>
        <end position="2014"/>
    </location>
</feature>
<evidence type="ECO:0000313" key="5">
    <source>
        <dbReference type="EMBL" id="TGY63336.1"/>
    </source>
</evidence>
<dbReference type="SMART" id="SM00710">
    <property type="entry name" value="PbH1"/>
    <property type="match status" value="5"/>
</dbReference>
<keyword evidence="2" id="KW-0472">Membrane</keyword>
<feature type="chain" id="PRO_5038797595" evidence="3">
    <location>
        <begin position="39"/>
        <end position="2260"/>
    </location>
</feature>
<dbReference type="InterPro" id="IPR013783">
    <property type="entry name" value="Ig-like_fold"/>
</dbReference>
<organism evidence="5 6">
    <name type="scientific">Muricaecibacterium torontonense</name>
    <dbReference type="NCBI Taxonomy" id="3032871"/>
    <lineage>
        <taxon>Bacteria</taxon>
        <taxon>Bacillati</taxon>
        <taxon>Actinomycetota</taxon>
        <taxon>Coriobacteriia</taxon>
        <taxon>Coriobacteriales</taxon>
        <taxon>Atopobiaceae</taxon>
        <taxon>Muricaecibacterium</taxon>
    </lineage>
</organism>
<keyword evidence="2" id="KW-1133">Transmembrane helix</keyword>
<dbReference type="InterPro" id="IPR022464">
    <property type="entry name" value="Strep_pil_isopept_link"/>
</dbReference>
<evidence type="ECO:0000259" key="4">
    <source>
        <dbReference type="Pfam" id="PF17802"/>
    </source>
</evidence>
<dbReference type="SUPFAM" id="SSF51126">
    <property type="entry name" value="Pectin lyase-like"/>
    <property type="match status" value="1"/>
</dbReference>
<dbReference type="NCBIfam" id="TIGR01167">
    <property type="entry name" value="LPXTG_anchor"/>
    <property type="match status" value="1"/>
</dbReference>
<dbReference type="InterPro" id="IPR038174">
    <property type="entry name" value="Strep_pil_link_sf"/>
</dbReference>
<dbReference type="InterPro" id="IPR041033">
    <property type="entry name" value="SpaA_PFL_dom_1"/>
</dbReference>
<dbReference type="Pfam" id="PF17802">
    <property type="entry name" value="SpaA"/>
    <property type="match status" value="2"/>
</dbReference>
<keyword evidence="6" id="KW-1185">Reference proteome</keyword>
<proteinExistence type="predicted"/>
<dbReference type="GO" id="GO:0005975">
    <property type="term" value="P:carbohydrate metabolic process"/>
    <property type="evidence" value="ECO:0007669"/>
    <property type="project" value="UniProtKB-ARBA"/>
</dbReference>
<feature type="domain" description="SpaA-like prealbumin fold" evidence="4">
    <location>
        <begin position="2098"/>
        <end position="2180"/>
    </location>
</feature>
<dbReference type="InterPro" id="IPR006626">
    <property type="entry name" value="PbH1"/>
</dbReference>
<evidence type="ECO:0000256" key="3">
    <source>
        <dbReference type="SAM" id="SignalP"/>
    </source>
</evidence>
<reference evidence="5 6" key="1">
    <citation type="submission" date="2019-04" db="EMBL/GenBank/DDBJ databases">
        <title>Microbes associate with the intestines of laboratory mice.</title>
        <authorList>
            <person name="Navarre W."/>
            <person name="Wong E."/>
            <person name="Huang K."/>
            <person name="Tropini C."/>
            <person name="Ng K."/>
            <person name="Yu B."/>
        </authorList>
    </citation>
    <scope>NUCLEOTIDE SEQUENCE [LARGE SCALE GENOMIC DNA]</scope>
    <source>
        <strain evidence="5 6">NM07_P-09</strain>
    </source>
</reference>
<feature type="transmembrane region" description="Helical" evidence="2">
    <location>
        <begin position="2232"/>
        <end position="2253"/>
    </location>
</feature>
<keyword evidence="3" id="KW-0732">Signal</keyword>
<feature type="compositionally biased region" description="Low complexity" evidence="1">
    <location>
        <begin position="76"/>
        <end position="89"/>
    </location>
</feature>
<evidence type="ECO:0000313" key="6">
    <source>
        <dbReference type="Proteomes" id="UP000310263"/>
    </source>
</evidence>
<name>A0A4S2F2Z7_9ACTN</name>
<feature type="region of interest" description="Disordered" evidence="1">
    <location>
        <begin position="61"/>
        <end position="103"/>
    </location>
</feature>
<dbReference type="OrthoDB" id="3186281at2"/>
<evidence type="ECO:0000256" key="2">
    <source>
        <dbReference type="SAM" id="Phobius"/>
    </source>
</evidence>
<accession>A0A4S2F2Z7</accession>
<dbReference type="InterPro" id="IPR011050">
    <property type="entry name" value="Pectin_lyase_fold/virulence"/>
</dbReference>
<keyword evidence="2" id="KW-0812">Transmembrane</keyword>
<feature type="signal peptide" evidence="3">
    <location>
        <begin position="1"/>
        <end position="38"/>
    </location>
</feature>
<dbReference type="Proteomes" id="UP000310263">
    <property type="component" value="Unassembled WGS sequence"/>
</dbReference>
<protein>
    <submittedName>
        <fullName evidence="5">LPXTG cell wall anchor domain-containing protein</fullName>
    </submittedName>
</protein>
<dbReference type="EMBL" id="SRYE01000001">
    <property type="protein sequence ID" value="TGY63336.1"/>
    <property type="molecule type" value="Genomic_DNA"/>
</dbReference>
<dbReference type="Gene3D" id="2.60.40.3050">
    <property type="match status" value="8"/>
</dbReference>
<gene>
    <name evidence="5" type="ORF">E5334_02220</name>
</gene>